<proteinExistence type="inferred from homology"/>
<dbReference type="Pfam" id="PF00391">
    <property type="entry name" value="PEP-utilizers"/>
    <property type="match status" value="1"/>
</dbReference>
<dbReference type="PANTHER" id="PTHR43030:SF1">
    <property type="entry name" value="PHOSPHOENOLPYRUVATE SYNTHASE"/>
    <property type="match status" value="1"/>
</dbReference>
<evidence type="ECO:0000259" key="4">
    <source>
        <dbReference type="Pfam" id="PF00391"/>
    </source>
</evidence>
<name>A0A1G1Z007_9BACT</name>
<gene>
    <name evidence="5" type="ORF">A2119_01220</name>
</gene>
<keyword evidence="3" id="KW-0067">ATP-binding</keyword>
<evidence type="ECO:0000313" key="5">
    <source>
        <dbReference type="EMBL" id="OGY56987.1"/>
    </source>
</evidence>
<dbReference type="GO" id="GO:0005524">
    <property type="term" value="F:ATP binding"/>
    <property type="evidence" value="ECO:0007669"/>
    <property type="project" value="UniProtKB-KW"/>
</dbReference>
<dbReference type="InterPro" id="IPR008279">
    <property type="entry name" value="PEP-util_enz_mobile_dom"/>
</dbReference>
<feature type="domain" description="PEP-utilising enzyme mobile" evidence="4">
    <location>
        <begin position="37"/>
        <end position="107"/>
    </location>
</feature>
<dbReference type="InterPro" id="IPR036637">
    <property type="entry name" value="Phosphohistidine_dom_sf"/>
</dbReference>
<organism evidence="5 6">
    <name type="scientific">Candidatus Colwellbacteria bacterium GWA2_46_10</name>
    <dbReference type="NCBI Taxonomy" id="1797684"/>
    <lineage>
        <taxon>Bacteria</taxon>
        <taxon>Candidatus Colwelliibacteriota</taxon>
    </lineage>
</organism>
<comment type="caution">
    <text evidence="5">The sequence shown here is derived from an EMBL/GenBank/DDBJ whole genome shotgun (WGS) entry which is preliminary data.</text>
</comment>
<evidence type="ECO:0000256" key="1">
    <source>
        <dbReference type="ARBA" id="ARBA00007837"/>
    </source>
</evidence>
<sequence>MKKQNKEVLVSGQSGSPGIVEGKVIVVRNIGEFGKMEEGAVLVTRITSPPWLPVIMKASAVITDTGGILSHPAIVCREFGIPAVVGTIESTHKLSDGMKVIVDGYQGVVYKS</sequence>
<reference evidence="5 6" key="1">
    <citation type="journal article" date="2016" name="Nat. Commun.">
        <title>Thousands of microbial genomes shed light on interconnected biogeochemical processes in an aquifer system.</title>
        <authorList>
            <person name="Anantharaman K."/>
            <person name="Brown C.T."/>
            <person name="Hug L.A."/>
            <person name="Sharon I."/>
            <person name="Castelle C.J."/>
            <person name="Probst A.J."/>
            <person name="Thomas B.C."/>
            <person name="Singh A."/>
            <person name="Wilkins M.J."/>
            <person name="Karaoz U."/>
            <person name="Brodie E.L."/>
            <person name="Williams K.H."/>
            <person name="Hubbard S.S."/>
            <person name="Banfield J.F."/>
        </authorList>
    </citation>
    <scope>NUCLEOTIDE SEQUENCE [LARGE SCALE GENOMIC DNA]</scope>
</reference>
<dbReference type="EMBL" id="MHIS01000002">
    <property type="protein sequence ID" value="OGY56987.1"/>
    <property type="molecule type" value="Genomic_DNA"/>
</dbReference>
<accession>A0A1G1Z007</accession>
<dbReference type="Gene3D" id="3.50.30.10">
    <property type="entry name" value="Phosphohistidine domain"/>
    <property type="match status" value="1"/>
</dbReference>
<protein>
    <recommendedName>
        <fullName evidence="4">PEP-utilising enzyme mobile domain-containing protein</fullName>
    </recommendedName>
</protein>
<dbReference type="InterPro" id="IPR006319">
    <property type="entry name" value="PEP_synth"/>
</dbReference>
<evidence type="ECO:0000256" key="3">
    <source>
        <dbReference type="ARBA" id="ARBA00022840"/>
    </source>
</evidence>
<evidence type="ECO:0000313" key="6">
    <source>
        <dbReference type="Proteomes" id="UP000178179"/>
    </source>
</evidence>
<dbReference type="Proteomes" id="UP000178179">
    <property type="component" value="Unassembled WGS sequence"/>
</dbReference>
<dbReference type="SUPFAM" id="SSF52009">
    <property type="entry name" value="Phosphohistidine domain"/>
    <property type="match status" value="1"/>
</dbReference>
<comment type="similarity">
    <text evidence="1">Belongs to the PEP-utilizing enzyme family.</text>
</comment>
<evidence type="ECO:0000256" key="2">
    <source>
        <dbReference type="ARBA" id="ARBA00022741"/>
    </source>
</evidence>
<dbReference type="AlphaFoldDB" id="A0A1G1Z007"/>
<dbReference type="PANTHER" id="PTHR43030">
    <property type="entry name" value="PHOSPHOENOLPYRUVATE SYNTHASE"/>
    <property type="match status" value="1"/>
</dbReference>
<keyword evidence="2" id="KW-0547">Nucleotide-binding</keyword>
<dbReference type="GO" id="GO:0008986">
    <property type="term" value="F:pyruvate, water dikinase activity"/>
    <property type="evidence" value="ECO:0007669"/>
    <property type="project" value="InterPro"/>
</dbReference>